<dbReference type="HOGENOM" id="CLU_2331732_0_0_5"/>
<feature type="transmembrane region" description="Helical" evidence="2">
    <location>
        <begin position="37"/>
        <end position="61"/>
    </location>
</feature>
<feature type="transmembrane region" description="Helical" evidence="2">
    <location>
        <begin position="67"/>
        <end position="84"/>
    </location>
</feature>
<feature type="region of interest" description="Disordered" evidence="1">
    <location>
        <begin position="1"/>
        <end position="23"/>
    </location>
</feature>
<evidence type="ECO:0000256" key="1">
    <source>
        <dbReference type="SAM" id="MobiDB-lite"/>
    </source>
</evidence>
<sequence length="98" mass="10758">MAEGALGRQGRWRPRAGRPLTKQPRVRGCLHGRGGRVYLLPPLAFTLLQNSGWLLVALAFLASSSQAVIIIFWSSGVSAFQALMNSSLLRIFFMVESV</sequence>
<keyword evidence="2" id="KW-1133">Transmembrane helix</keyword>
<evidence type="ECO:0000313" key="4">
    <source>
        <dbReference type="Proteomes" id="UP000000552"/>
    </source>
</evidence>
<keyword evidence="2" id="KW-0812">Transmembrane</keyword>
<dbReference type="KEGG" id="mlo:msl8614"/>
<evidence type="ECO:0000256" key="2">
    <source>
        <dbReference type="SAM" id="Phobius"/>
    </source>
</evidence>
<dbReference type="EMBL" id="BA000012">
    <property type="protein sequence ID" value="BAB49329.1"/>
    <property type="molecule type" value="Genomic_DNA"/>
</dbReference>
<organism evidence="3 4">
    <name type="scientific">Mesorhizobium japonicum (strain LMG 29417 / CECT 9101 / MAFF 303099)</name>
    <name type="common">Mesorhizobium loti (strain MAFF 303099)</name>
    <dbReference type="NCBI Taxonomy" id="266835"/>
    <lineage>
        <taxon>Bacteria</taxon>
        <taxon>Pseudomonadati</taxon>
        <taxon>Pseudomonadota</taxon>
        <taxon>Alphaproteobacteria</taxon>
        <taxon>Hyphomicrobiales</taxon>
        <taxon>Phyllobacteriaceae</taxon>
        <taxon>Mesorhizobium</taxon>
    </lineage>
</organism>
<name>Q98J37_RHILO</name>
<dbReference type="AlphaFoldDB" id="Q98J37"/>
<gene>
    <name evidence="3" type="ordered locus">msl8614</name>
</gene>
<proteinExistence type="predicted"/>
<accession>Q98J37</accession>
<reference evidence="3 4" key="1">
    <citation type="journal article" date="2000" name="DNA Res.">
        <title>Complete genome structure of the nitrogen-fixing symbiotic bacterium Mesorhizobium loti.</title>
        <authorList>
            <person name="Kaneko T."/>
            <person name="Nakamura Y."/>
            <person name="Sato S."/>
            <person name="Asamizu E."/>
            <person name="Kato T."/>
            <person name="Sasamoto S."/>
            <person name="Watanabe A."/>
            <person name="Idesawa K."/>
            <person name="Ishikawa A."/>
            <person name="Kawashima K."/>
            <person name="Kimura T."/>
            <person name="Kishida Y."/>
            <person name="Kiyokawa C."/>
            <person name="Kohara M."/>
            <person name="Matsumoto M."/>
            <person name="Matsuno A."/>
            <person name="Mochizuki Y."/>
            <person name="Nakayama S."/>
            <person name="Nakazaki N."/>
            <person name="Shimpo S."/>
            <person name="Sugimoto M."/>
            <person name="Takeuchi C."/>
            <person name="Yamada M."/>
            <person name="Tabata S."/>
        </authorList>
    </citation>
    <scope>NUCLEOTIDE SEQUENCE [LARGE SCALE GENOMIC DNA]</scope>
    <source>
        <strain evidence="4">LMG 29417 / CECT 9101 / MAFF 303099</strain>
    </source>
</reference>
<keyword evidence="2" id="KW-0472">Membrane</keyword>
<protein>
    <submittedName>
        <fullName evidence="3">Msl8614 protein</fullName>
    </submittedName>
</protein>
<evidence type="ECO:0000313" key="3">
    <source>
        <dbReference type="EMBL" id="BAB49329.1"/>
    </source>
</evidence>
<dbReference type="Proteomes" id="UP000000552">
    <property type="component" value="Chromosome"/>
</dbReference>